<keyword evidence="3" id="KW-1185">Reference proteome</keyword>
<evidence type="ECO:0008006" key="4">
    <source>
        <dbReference type="Google" id="ProtNLM"/>
    </source>
</evidence>
<dbReference type="InterPro" id="IPR031734">
    <property type="entry name" value="MBF2"/>
</dbReference>
<protein>
    <recommendedName>
        <fullName evidence="4">Salivary secreted peptide</fullName>
    </recommendedName>
</protein>
<gene>
    <name evidence="2" type="primary">100216500</name>
</gene>
<sequence length="121" mass="12997">MKFALLFVLTAVVAVSTDEVADPSSTNRANGLSIGSIAPNDRLLRSFVVTRAATASSQAVNVRYTAPAGRRVRAVRAREVGVSQFATVRLVGGGVGSTFVTLQFRNSARRGYHFNVQIWGR</sequence>
<dbReference type="AlphaFoldDB" id="A0A8R2R6D1"/>
<dbReference type="Proteomes" id="UP000005204">
    <property type="component" value="Unassembled WGS sequence"/>
</dbReference>
<dbReference type="Pfam" id="PF15868">
    <property type="entry name" value="MBF2"/>
    <property type="match status" value="1"/>
</dbReference>
<dbReference type="PANTHER" id="PTHR37685">
    <property type="entry name" value="GEO11136P1-RELATED"/>
    <property type="match status" value="1"/>
</dbReference>
<keyword evidence="1" id="KW-0732">Signal</keyword>
<feature type="signal peptide" evidence="1">
    <location>
        <begin position="1"/>
        <end position="17"/>
    </location>
</feature>
<proteinExistence type="predicted"/>
<organism evidence="2 3">
    <name type="scientific">Bombyx mori</name>
    <name type="common">Silk moth</name>
    <dbReference type="NCBI Taxonomy" id="7091"/>
    <lineage>
        <taxon>Eukaryota</taxon>
        <taxon>Metazoa</taxon>
        <taxon>Ecdysozoa</taxon>
        <taxon>Arthropoda</taxon>
        <taxon>Hexapoda</taxon>
        <taxon>Insecta</taxon>
        <taxon>Pterygota</taxon>
        <taxon>Neoptera</taxon>
        <taxon>Endopterygota</taxon>
        <taxon>Lepidoptera</taxon>
        <taxon>Glossata</taxon>
        <taxon>Ditrysia</taxon>
        <taxon>Bombycoidea</taxon>
        <taxon>Bombycidae</taxon>
        <taxon>Bombycinae</taxon>
        <taxon>Bombyx</taxon>
    </lineage>
</organism>
<feature type="chain" id="PRO_5036272690" description="Salivary secreted peptide" evidence="1">
    <location>
        <begin position="18"/>
        <end position="121"/>
    </location>
</feature>
<evidence type="ECO:0000313" key="3">
    <source>
        <dbReference type="Proteomes" id="UP000005204"/>
    </source>
</evidence>
<evidence type="ECO:0000256" key="1">
    <source>
        <dbReference type="SAM" id="SignalP"/>
    </source>
</evidence>
<reference evidence="2" key="2">
    <citation type="submission" date="2022-06" db="UniProtKB">
        <authorList>
            <consortium name="EnsemblMetazoa"/>
        </authorList>
    </citation>
    <scope>IDENTIFICATION</scope>
    <source>
        <strain evidence="2">p50T (Dazao)</strain>
    </source>
</reference>
<dbReference type="EnsemblMetazoa" id="XM_012689664.3">
    <property type="protein sequence ID" value="XP_012545118.1"/>
    <property type="gene ID" value="LOC100216500"/>
</dbReference>
<dbReference type="PANTHER" id="PTHR37685:SF1">
    <property type="entry name" value="GEO11136P1-RELATED"/>
    <property type="match status" value="1"/>
</dbReference>
<dbReference type="EnsemblMetazoa" id="XM_038017838.1">
    <property type="protein sequence ID" value="XP_037873766.1"/>
    <property type="gene ID" value="LOC100216500"/>
</dbReference>
<name>A0A8R2R6D1_BOMMO</name>
<evidence type="ECO:0000313" key="2">
    <source>
        <dbReference type="EnsemblMetazoa" id="XP_037873766.1"/>
    </source>
</evidence>
<reference evidence="3" key="1">
    <citation type="journal article" date="2008" name="Insect Biochem. Mol. Biol.">
        <title>The genome of a lepidopteran model insect, the silkworm Bombyx mori.</title>
        <authorList>
            <consortium name="International Silkworm Genome Consortium"/>
        </authorList>
    </citation>
    <scope>NUCLEOTIDE SEQUENCE [LARGE SCALE GENOMIC DNA]</scope>
    <source>
        <strain evidence="3">p50T</strain>
    </source>
</reference>
<dbReference type="KEGG" id="bmor:134198648"/>
<accession>A0A8R2R6D1</accession>